<evidence type="ECO:0000259" key="3">
    <source>
        <dbReference type="Pfam" id="PF03537"/>
    </source>
</evidence>
<organism evidence="4 5">
    <name type="scientific">Pleomassaria siparia CBS 279.74</name>
    <dbReference type="NCBI Taxonomy" id="1314801"/>
    <lineage>
        <taxon>Eukaryota</taxon>
        <taxon>Fungi</taxon>
        <taxon>Dikarya</taxon>
        <taxon>Ascomycota</taxon>
        <taxon>Pezizomycotina</taxon>
        <taxon>Dothideomycetes</taxon>
        <taxon>Pleosporomycetidae</taxon>
        <taxon>Pleosporales</taxon>
        <taxon>Pleomassariaceae</taxon>
        <taxon>Pleomassaria</taxon>
    </lineage>
</organism>
<dbReference type="SUPFAM" id="SSF51445">
    <property type="entry name" value="(Trans)glycosidases"/>
    <property type="match status" value="1"/>
</dbReference>
<gene>
    <name evidence="4" type="ORF">K504DRAFT_479246</name>
</gene>
<sequence length="317" mass="35615">MKSNIQFILTGIPDVDDGYIKPDAGIYEVDMFYTPEETIKTMQELGQNVICYFSAATAENWRDDYGLFDESSLGLELPDWPGERYLDIRKKNVLDVIKKRIDTAAEKGCNAVEPDNVDVYSNDNGFSPAIVPADTVAYLHLVSEYARSKGMSVGIKNCVEILGDIFPDVDFAISEECVQYKNCTAYANFTTAPSPTTIGKPVFEVEYVDYTYSGRWSDQGVALSPELFKTSNKNFPGLNDEKLRRKLCNLDEPGASLETPYLKINTIIKTLDLNGFIMFCDGRVEKTRTKDVNKGGVRRSWSREKIWRRMGGVTGNT</sequence>
<dbReference type="EC" id="3.2.1.22" evidence="2"/>
<proteinExistence type="predicted"/>
<dbReference type="Pfam" id="PF03537">
    <property type="entry name" value="Glyco_hydro_114"/>
    <property type="match status" value="1"/>
</dbReference>
<feature type="domain" description="Glycoside-hydrolase family GH114 TIM-barrel" evidence="3">
    <location>
        <begin position="20"/>
        <end position="215"/>
    </location>
</feature>
<keyword evidence="4" id="KW-0378">Hydrolase</keyword>
<dbReference type="Proteomes" id="UP000799428">
    <property type="component" value="Unassembled WGS sequence"/>
</dbReference>
<dbReference type="InterPro" id="IPR004352">
    <property type="entry name" value="GH114_TIM-barrel"/>
</dbReference>
<dbReference type="AlphaFoldDB" id="A0A6G1KMD4"/>
<evidence type="ECO:0000313" key="5">
    <source>
        <dbReference type="Proteomes" id="UP000799428"/>
    </source>
</evidence>
<evidence type="ECO:0000256" key="1">
    <source>
        <dbReference type="ARBA" id="ARBA00001255"/>
    </source>
</evidence>
<protein>
    <recommendedName>
        <fullName evidence="2">alpha-galactosidase</fullName>
        <ecNumber evidence="2">3.2.1.22</ecNumber>
    </recommendedName>
</protein>
<comment type="catalytic activity">
    <reaction evidence="1">
        <text>Hydrolysis of terminal, non-reducing alpha-D-galactose residues in alpha-D-galactosides, including galactose oligosaccharides, galactomannans and galactolipids.</text>
        <dbReference type="EC" id="3.2.1.22"/>
    </reaction>
</comment>
<dbReference type="Gene3D" id="3.20.20.70">
    <property type="entry name" value="Aldolase class I"/>
    <property type="match status" value="1"/>
</dbReference>
<evidence type="ECO:0000256" key="2">
    <source>
        <dbReference type="ARBA" id="ARBA00012755"/>
    </source>
</evidence>
<dbReference type="EMBL" id="MU005765">
    <property type="protein sequence ID" value="KAF2713497.1"/>
    <property type="molecule type" value="Genomic_DNA"/>
</dbReference>
<dbReference type="InterPro" id="IPR013785">
    <property type="entry name" value="Aldolase_TIM"/>
</dbReference>
<name>A0A6G1KMD4_9PLEO</name>
<accession>A0A6G1KMD4</accession>
<dbReference type="PANTHER" id="PTHR35273">
    <property type="entry name" value="ALPHA-1,4 POLYGALACTOSAMINIDASE, PUTATIVE (AFU_ORTHOLOGUE AFUA_3G07890)-RELATED"/>
    <property type="match status" value="1"/>
</dbReference>
<keyword evidence="5" id="KW-1185">Reference proteome</keyword>
<dbReference type="OrthoDB" id="2108802at2759"/>
<dbReference type="GO" id="GO:0004557">
    <property type="term" value="F:alpha-galactosidase activity"/>
    <property type="evidence" value="ECO:0007669"/>
    <property type="project" value="UniProtKB-EC"/>
</dbReference>
<dbReference type="PANTHER" id="PTHR35273:SF2">
    <property type="entry name" value="ALPHA-GALACTOSIDASE"/>
    <property type="match status" value="1"/>
</dbReference>
<reference evidence="4" key="1">
    <citation type="journal article" date="2020" name="Stud. Mycol.">
        <title>101 Dothideomycetes genomes: a test case for predicting lifestyles and emergence of pathogens.</title>
        <authorList>
            <person name="Haridas S."/>
            <person name="Albert R."/>
            <person name="Binder M."/>
            <person name="Bloem J."/>
            <person name="Labutti K."/>
            <person name="Salamov A."/>
            <person name="Andreopoulos B."/>
            <person name="Baker S."/>
            <person name="Barry K."/>
            <person name="Bills G."/>
            <person name="Bluhm B."/>
            <person name="Cannon C."/>
            <person name="Castanera R."/>
            <person name="Culley D."/>
            <person name="Daum C."/>
            <person name="Ezra D."/>
            <person name="Gonzalez J."/>
            <person name="Henrissat B."/>
            <person name="Kuo A."/>
            <person name="Liang C."/>
            <person name="Lipzen A."/>
            <person name="Lutzoni F."/>
            <person name="Magnuson J."/>
            <person name="Mondo S."/>
            <person name="Nolan M."/>
            <person name="Ohm R."/>
            <person name="Pangilinan J."/>
            <person name="Park H.-J."/>
            <person name="Ramirez L."/>
            <person name="Alfaro M."/>
            <person name="Sun H."/>
            <person name="Tritt A."/>
            <person name="Yoshinaga Y."/>
            <person name="Zwiers L.-H."/>
            <person name="Turgeon B."/>
            <person name="Goodwin S."/>
            <person name="Spatafora J."/>
            <person name="Crous P."/>
            <person name="Grigoriev I."/>
        </authorList>
    </citation>
    <scope>NUCLEOTIDE SEQUENCE</scope>
    <source>
        <strain evidence="4">CBS 279.74</strain>
    </source>
</reference>
<dbReference type="InterPro" id="IPR017853">
    <property type="entry name" value="GH"/>
</dbReference>
<evidence type="ECO:0000313" key="4">
    <source>
        <dbReference type="EMBL" id="KAF2713497.1"/>
    </source>
</evidence>